<evidence type="ECO:0008006" key="3">
    <source>
        <dbReference type="Google" id="ProtNLM"/>
    </source>
</evidence>
<keyword evidence="2" id="KW-1185">Reference proteome</keyword>
<comment type="caution">
    <text evidence="1">The sequence shown here is derived from an EMBL/GenBank/DDBJ whole genome shotgun (WGS) entry which is preliminary data.</text>
</comment>
<gene>
    <name evidence="1" type="ORF">SPARVUS_LOCUS4666370</name>
</gene>
<feature type="non-terminal residue" evidence="1">
    <location>
        <position position="1"/>
    </location>
</feature>
<accession>A0ABN9CAW7</accession>
<protein>
    <recommendedName>
        <fullName evidence="3">ATP synthase subunit 8</fullName>
    </recommendedName>
</protein>
<name>A0ABN9CAW7_9NEOB</name>
<proteinExistence type="predicted"/>
<evidence type="ECO:0000313" key="2">
    <source>
        <dbReference type="Proteomes" id="UP001162483"/>
    </source>
</evidence>
<reference evidence="1" key="1">
    <citation type="submission" date="2023-05" db="EMBL/GenBank/DDBJ databases">
        <authorList>
            <person name="Stuckert A."/>
        </authorList>
    </citation>
    <scope>NUCLEOTIDE SEQUENCE</scope>
</reference>
<dbReference type="Proteomes" id="UP001162483">
    <property type="component" value="Unassembled WGS sequence"/>
</dbReference>
<evidence type="ECO:0000313" key="1">
    <source>
        <dbReference type="EMBL" id="CAI9557219.1"/>
    </source>
</evidence>
<sequence>LIASWVFYFLPNKPKTTENLESFFFFFCFKIL</sequence>
<dbReference type="EMBL" id="CATNWA010008973">
    <property type="protein sequence ID" value="CAI9557219.1"/>
    <property type="molecule type" value="Genomic_DNA"/>
</dbReference>
<organism evidence="1 2">
    <name type="scientific">Staurois parvus</name>
    <dbReference type="NCBI Taxonomy" id="386267"/>
    <lineage>
        <taxon>Eukaryota</taxon>
        <taxon>Metazoa</taxon>
        <taxon>Chordata</taxon>
        <taxon>Craniata</taxon>
        <taxon>Vertebrata</taxon>
        <taxon>Euteleostomi</taxon>
        <taxon>Amphibia</taxon>
        <taxon>Batrachia</taxon>
        <taxon>Anura</taxon>
        <taxon>Neobatrachia</taxon>
        <taxon>Ranoidea</taxon>
        <taxon>Ranidae</taxon>
        <taxon>Staurois</taxon>
    </lineage>
</organism>